<evidence type="ECO:0000313" key="3">
    <source>
        <dbReference type="Proteomes" id="UP000655420"/>
    </source>
</evidence>
<keyword evidence="3" id="KW-1185">Reference proteome</keyword>
<keyword evidence="1" id="KW-0472">Membrane</keyword>
<protein>
    <submittedName>
        <fullName evidence="2">DUF3592 domain-containing protein</fullName>
    </submittedName>
</protein>
<gene>
    <name evidence="2" type="ORF">H0I76_07030</name>
</gene>
<sequence>MSGLVERFGEGPVALVLLALAIVSFLQPILAWVARGRWPRVQARVVDVPTRRSLASGKWSVAIAFTAPDGSNIETHVPVNIARHPLKRGDFIEIMHHPHTPTRTALTKFEGASAGFGVAALCLIGAVALLRGSAE</sequence>
<feature type="transmembrane region" description="Helical" evidence="1">
    <location>
        <begin position="111"/>
        <end position="130"/>
    </location>
</feature>
<name>A0A8J7SEG7_9RHOB</name>
<dbReference type="RefSeq" id="WP_200608677.1">
    <property type="nucleotide sequence ID" value="NZ_JAEHHL010000002.1"/>
</dbReference>
<dbReference type="AlphaFoldDB" id="A0A8J7SEG7"/>
<organism evidence="2 3">
    <name type="scientific">Thermohalobaculum xanthum</name>
    <dbReference type="NCBI Taxonomy" id="2753746"/>
    <lineage>
        <taxon>Bacteria</taxon>
        <taxon>Pseudomonadati</taxon>
        <taxon>Pseudomonadota</taxon>
        <taxon>Alphaproteobacteria</taxon>
        <taxon>Rhodobacterales</taxon>
        <taxon>Paracoccaceae</taxon>
        <taxon>Thermohalobaculum</taxon>
    </lineage>
</organism>
<proteinExistence type="predicted"/>
<reference evidence="2" key="1">
    <citation type="submission" date="2020-12" db="EMBL/GenBank/DDBJ databases">
        <title>Bacterial taxonomy.</title>
        <authorList>
            <person name="Pan X."/>
        </authorList>
    </citation>
    <scope>NUCLEOTIDE SEQUENCE</scope>
    <source>
        <strain evidence="2">M0105</strain>
    </source>
</reference>
<dbReference type="Proteomes" id="UP000655420">
    <property type="component" value="Unassembled WGS sequence"/>
</dbReference>
<keyword evidence="1" id="KW-1133">Transmembrane helix</keyword>
<evidence type="ECO:0000256" key="1">
    <source>
        <dbReference type="SAM" id="Phobius"/>
    </source>
</evidence>
<feature type="transmembrane region" description="Helical" evidence="1">
    <location>
        <begin position="12"/>
        <end position="34"/>
    </location>
</feature>
<evidence type="ECO:0000313" key="2">
    <source>
        <dbReference type="EMBL" id="MBK0398937.1"/>
    </source>
</evidence>
<dbReference type="EMBL" id="JAEHHL010000002">
    <property type="protein sequence ID" value="MBK0398937.1"/>
    <property type="molecule type" value="Genomic_DNA"/>
</dbReference>
<accession>A0A8J7SEG7</accession>
<keyword evidence="1" id="KW-0812">Transmembrane</keyword>
<comment type="caution">
    <text evidence="2">The sequence shown here is derived from an EMBL/GenBank/DDBJ whole genome shotgun (WGS) entry which is preliminary data.</text>
</comment>